<organism evidence="6 7">
    <name type="scientific">Sporothrix bragantina</name>
    <dbReference type="NCBI Taxonomy" id="671064"/>
    <lineage>
        <taxon>Eukaryota</taxon>
        <taxon>Fungi</taxon>
        <taxon>Dikarya</taxon>
        <taxon>Ascomycota</taxon>
        <taxon>Pezizomycotina</taxon>
        <taxon>Sordariomycetes</taxon>
        <taxon>Sordariomycetidae</taxon>
        <taxon>Ophiostomatales</taxon>
        <taxon>Ophiostomataceae</taxon>
        <taxon>Sporothrix</taxon>
    </lineage>
</organism>
<evidence type="ECO:0000259" key="5">
    <source>
        <dbReference type="PROSITE" id="PS51635"/>
    </source>
</evidence>
<name>A0ABP0BPJ1_9PEZI</name>
<accession>A0ABP0BPJ1</accession>
<dbReference type="PROSITE" id="PS51635">
    <property type="entry name" value="PNPLA"/>
    <property type="match status" value="1"/>
</dbReference>
<proteinExistence type="predicted"/>
<dbReference type="Pfam" id="PF01734">
    <property type="entry name" value="Patatin"/>
    <property type="match status" value="1"/>
</dbReference>
<evidence type="ECO:0000256" key="4">
    <source>
        <dbReference type="PROSITE-ProRule" id="PRU01161"/>
    </source>
</evidence>
<dbReference type="SUPFAM" id="SSF52151">
    <property type="entry name" value="FabD/lysophospholipase-like"/>
    <property type="match status" value="1"/>
</dbReference>
<feature type="short sequence motif" description="GXGXXG" evidence="4">
    <location>
        <begin position="13"/>
        <end position="18"/>
    </location>
</feature>
<dbReference type="Proteomes" id="UP001642406">
    <property type="component" value="Unassembled WGS sequence"/>
</dbReference>
<keyword evidence="7" id="KW-1185">Reference proteome</keyword>
<dbReference type="Gene3D" id="3.40.1090.10">
    <property type="entry name" value="Cytosolic phospholipase A2 catalytic domain"/>
    <property type="match status" value="1"/>
</dbReference>
<dbReference type="InterPro" id="IPR002641">
    <property type="entry name" value="PNPLA_dom"/>
</dbReference>
<feature type="domain" description="PNPLA" evidence="5">
    <location>
        <begin position="9"/>
        <end position="210"/>
    </location>
</feature>
<dbReference type="EMBL" id="CAWUHC010000034">
    <property type="protein sequence ID" value="CAK7221370.1"/>
    <property type="molecule type" value="Genomic_DNA"/>
</dbReference>
<evidence type="ECO:0000256" key="2">
    <source>
        <dbReference type="ARBA" id="ARBA00022963"/>
    </source>
</evidence>
<gene>
    <name evidence="6" type="ORF">SBRCBS47491_004506</name>
</gene>
<comment type="caution">
    <text evidence="6">The sequence shown here is derived from an EMBL/GenBank/DDBJ whole genome shotgun (WGS) entry which is preliminary data.</text>
</comment>
<sequence>MAGRPLCLLALDGGGIRGLSELIILEEIMSRIKHDLRLDHDPLPADYFDLIGGTSTGGLIALLLGRLRLSVREARKEYVKIAENVFSISRFLKKSKFDGAALEASIKDVLSRHLVAEGDEAYMLDPTHSACKVFVCSVLQDDAGARAGPTLFRTYAVRDNASYDCKIWEAGRATSAAPTYFDPIYIGDPGEEEIYIDGGLGYNNPVEQVLEEASRIFPGRNVDCVVSIGTGVAGVIRFPSSPKTSPFQLVHALTEMATDSDRTAERVYYQYRNTPNVYFRFNVDRGLNGIELDEWKNLSRSRDGAKRGEFECHASSHGYGKWGVSPA</sequence>
<feature type="active site" description="Nucleophile" evidence="4">
    <location>
        <position position="55"/>
    </location>
</feature>
<dbReference type="PANTHER" id="PTHR24185:SF1">
    <property type="entry name" value="CALCIUM-INDEPENDENT PHOSPHOLIPASE A2-GAMMA"/>
    <property type="match status" value="1"/>
</dbReference>
<keyword evidence="3 4" id="KW-0443">Lipid metabolism</keyword>
<evidence type="ECO:0000256" key="1">
    <source>
        <dbReference type="ARBA" id="ARBA00022801"/>
    </source>
</evidence>
<feature type="short sequence motif" description="GXSXG" evidence="4">
    <location>
        <begin position="53"/>
        <end position="57"/>
    </location>
</feature>
<keyword evidence="2 4" id="KW-0442">Lipid degradation</keyword>
<evidence type="ECO:0000313" key="7">
    <source>
        <dbReference type="Proteomes" id="UP001642406"/>
    </source>
</evidence>
<reference evidence="6 7" key="1">
    <citation type="submission" date="2024-01" db="EMBL/GenBank/DDBJ databases">
        <authorList>
            <person name="Allen C."/>
            <person name="Tagirdzhanova G."/>
        </authorList>
    </citation>
    <scope>NUCLEOTIDE SEQUENCE [LARGE SCALE GENOMIC DNA]</scope>
</reference>
<dbReference type="CDD" id="cd07216">
    <property type="entry name" value="Pat17_PNPLA8_PNPLA9_like3"/>
    <property type="match status" value="1"/>
</dbReference>
<feature type="active site" description="Proton acceptor" evidence="4">
    <location>
        <position position="197"/>
    </location>
</feature>
<dbReference type="InterPro" id="IPR016035">
    <property type="entry name" value="Acyl_Trfase/lysoPLipase"/>
</dbReference>
<evidence type="ECO:0000313" key="6">
    <source>
        <dbReference type="EMBL" id="CAK7221370.1"/>
    </source>
</evidence>
<protein>
    <recommendedName>
        <fullName evidence="5">PNPLA domain-containing protein</fullName>
    </recommendedName>
</protein>
<keyword evidence="1 4" id="KW-0378">Hydrolase</keyword>
<feature type="short sequence motif" description="DGA/G" evidence="4">
    <location>
        <begin position="197"/>
        <end position="199"/>
    </location>
</feature>
<evidence type="ECO:0000256" key="3">
    <source>
        <dbReference type="ARBA" id="ARBA00023098"/>
    </source>
</evidence>
<dbReference type="PANTHER" id="PTHR24185">
    <property type="entry name" value="CALCIUM-INDEPENDENT PHOSPHOLIPASE A2-GAMMA"/>
    <property type="match status" value="1"/>
</dbReference>